<sequence>MSEQKPPKIEFPCDYVIKVIGNAAPDFSEFVLDVVGQHAPGVCEADISVTDSSKGRFASVQLKIVATGEAQLQALFKDLKASGRVHMVL</sequence>
<dbReference type="Proteomes" id="UP000050416">
    <property type="component" value="Unassembled WGS sequence"/>
</dbReference>
<dbReference type="PATRIC" id="fig|1305731.5.peg.752"/>
<name>A0A0P7YEE7_9GAMM</name>
<protein>
    <recommendedName>
        <fullName evidence="2">UPF0250 protein HLUCCX14_11445</fullName>
    </recommendedName>
</protein>
<dbReference type="STRING" id="1305731.GCA_000934705_02182"/>
<dbReference type="AlphaFoldDB" id="A0A0P7YEE7"/>
<evidence type="ECO:0000256" key="1">
    <source>
        <dbReference type="ARBA" id="ARBA00008460"/>
    </source>
</evidence>
<dbReference type="SUPFAM" id="SSF117991">
    <property type="entry name" value="YbeD/HP0495-like"/>
    <property type="match status" value="1"/>
</dbReference>
<dbReference type="PANTHER" id="PTHR38036">
    <property type="entry name" value="UPF0250 PROTEIN YBED"/>
    <property type="match status" value="1"/>
</dbReference>
<proteinExistence type="inferred from homology"/>
<dbReference type="InterPro" id="IPR007454">
    <property type="entry name" value="UPF0250_YbeD-like"/>
</dbReference>
<dbReference type="GO" id="GO:0005829">
    <property type="term" value="C:cytosol"/>
    <property type="evidence" value="ECO:0007669"/>
    <property type="project" value="TreeGrafter"/>
</dbReference>
<comment type="caution">
    <text evidence="3">The sequence shown here is derived from an EMBL/GenBank/DDBJ whole genome shotgun (WGS) entry which is preliminary data.</text>
</comment>
<dbReference type="Gene3D" id="3.30.70.260">
    <property type="match status" value="1"/>
</dbReference>
<reference evidence="3 4" key="1">
    <citation type="submission" date="2015-09" db="EMBL/GenBank/DDBJ databases">
        <title>Identification and resolution of microdiversity through metagenomic sequencing of parallel consortia.</title>
        <authorList>
            <person name="Nelson W.C."/>
            <person name="Romine M.F."/>
            <person name="Lindemann S.R."/>
        </authorList>
    </citation>
    <scope>NUCLEOTIDE SEQUENCE [LARGE SCALE GENOMIC DNA]</scope>
    <source>
        <strain evidence="3">HL-55</strain>
    </source>
</reference>
<comment type="similarity">
    <text evidence="1 2">Belongs to the UPF0250 family.</text>
</comment>
<evidence type="ECO:0000313" key="4">
    <source>
        <dbReference type="Proteomes" id="UP000050416"/>
    </source>
</evidence>
<gene>
    <name evidence="3" type="ORF">HLUCCX14_11445</name>
</gene>
<dbReference type="Pfam" id="PF04359">
    <property type="entry name" value="DUF493"/>
    <property type="match status" value="1"/>
</dbReference>
<dbReference type="HAMAP" id="MF_00659">
    <property type="entry name" value="UPF0250"/>
    <property type="match status" value="1"/>
</dbReference>
<organism evidence="3 4">
    <name type="scientific">Marinobacter excellens HL-55</name>
    <dbReference type="NCBI Taxonomy" id="1305731"/>
    <lineage>
        <taxon>Bacteria</taxon>
        <taxon>Pseudomonadati</taxon>
        <taxon>Pseudomonadota</taxon>
        <taxon>Gammaproteobacteria</taxon>
        <taxon>Pseudomonadales</taxon>
        <taxon>Marinobacteraceae</taxon>
        <taxon>Marinobacter</taxon>
    </lineage>
</organism>
<dbReference type="PANTHER" id="PTHR38036:SF1">
    <property type="entry name" value="UPF0250 PROTEIN YBED"/>
    <property type="match status" value="1"/>
</dbReference>
<evidence type="ECO:0000313" key="3">
    <source>
        <dbReference type="EMBL" id="KPQ28236.1"/>
    </source>
</evidence>
<accession>A0A0P7YEE7</accession>
<dbReference type="EMBL" id="LJZQ01000017">
    <property type="protein sequence ID" value="KPQ28236.1"/>
    <property type="molecule type" value="Genomic_DNA"/>
</dbReference>
<dbReference type="InterPro" id="IPR027471">
    <property type="entry name" value="YbeD-like_sf"/>
</dbReference>
<dbReference type="OrthoDB" id="9793424at2"/>
<evidence type="ECO:0000256" key="2">
    <source>
        <dbReference type="HAMAP-Rule" id="MF_00659"/>
    </source>
</evidence>